<accession>A0ACC5RB90</accession>
<protein>
    <submittedName>
        <fullName evidence="1">Uncharacterized protein</fullName>
    </submittedName>
</protein>
<evidence type="ECO:0000313" key="2">
    <source>
        <dbReference type="Proteomes" id="UP000616151"/>
    </source>
</evidence>
<dbReference type="EMBL" id="JAENHL010000008">
    <property type="protein sequence ID" value="MBK1869883.1"/>
    <property type="molecule type" value="Genomic_DNA"/>
</dbReference>
<sequence length="75" mass="8464">MQQDTEQRGDASTRASPSHDKSMNGRRENARQKAEELIAEEKERGKPGSMLSAYLIALIIGLLIWAAIYYLWRAA</sequence>
<organism evidence="1 2">
    <name type="scientific">Taklimakanibacter albus</name>
    <dbReference type="NCBI Taxonomy" id="2800327"/>
    <lineage>
        <taxon>Bacteria</taxon>
        <taxon>Pseudomonadati</taxon>
        <taxon>Pseudomonadota</taxon>
        <taxon>Alphaproteobacteria</taxon>
        <taxon>Hyphomicrobiales</taxon>
        <taxon>Aestuariivirgaceae</taxon>
        <taxon>Taklimakanibacter</taxon>
    </lineage>
</organism>
<dbReference type="Proteomes" id="UP000616151">
    <property type="component" value="Unassembled WGS sequence"/>
</dbReference>
<evidence type="ECO:0000313" key="1">
    <source>
        <dbReference type="EMBL" id="MBK1869883.1"/>
    </source>
</evidence>
<name>A0ACC5RB90_9HYPH</name>
<keyword evidence="2" id="KW-1185">Reference proteome</keyword>
<comment type="caution">
    <text evidence="1">The sequence shown here is derived from an EMBL/GenBank/DDBJ whole genome shotgun (WGS) entry which is preliminary data.</text>
</comment>
<gene>
    <name evidence="1" type="ORF">JHL16_26200</name>
</gene>
<proteinExistence type="predicted"/>
<reference evidence="1" key="1">
    <citation type="submission" date="2021-01" db="EMBL/GenBank/DDBJ databases">
        <authorList>
            <person name="Sun Q."/>
        </authorList>
    </citation>
    <scope>NUCLEOTIDE SEQUENCE</scope>
    <source>
        <strain evidence="1">YIM B02566</strain>
    </source>
</reference>